<dbReference type="InterPro" id="IPR011009">
    <property type="entry name" value="Kinase-like_dom_sf"/>
</dbReference>
<dbReference type="FunFam" id="3.30.200.20:FF:000328">
    <property type="entry name" value="Leucine-rich repeat protein kinase family protein"/>
    <property type="match status" value="1"/>
</dbReference>
<dbReference type="Pfam" id="PF08263">
    <property type="entry name" value="LRRNT_2"/>
    <property type="match status" value="1"/>
</dbReference>
<keyword evidence="4" id="KW-0723">Serine/threonine-protein kinase</keyword>
<dbReference type="AlphaFoldDB" id="A0A8T2UT59"/>
<keyword evidence="14 18" id="KW-0472">Membrane</keyword>
<dbReference type="CDD" id="cd14066">
    <property type="entry name" value="STKc_IRAK"/>
    <property type="match status" value="1"/>
</dbReference>
<protein>
    <recommendedName>
        <fullName evidence="3">non-specific serine/threonine protein kinase</fullName>
        <ecNumber evidence="3">2.7.11.1</ecNumber>
    </recommendedName>
</protein>
<dbReference type="PROSITE" id="PS50011">
    <property type="entry name" value="PROTEIN_KINASE_DOM"/>
    <property type="match status" value="1"/>
</dbReference>
<evidence type="ECO:0000256" key="1">
    <source>
        <dbReference type="ARBA" id="ARBA00004479"/>
    </source>
</evidence>
<evidence type="ECO:0000256" key="11">
    <source>
        <dbReference type="ARBA" id="ARBA00022777"/>
    </source>
</evidence>
<dbReference type="InterPro" id="IPR008271">
    <property type="entry name" value="Ser/Thr_kinase_AS"/>
</dbReference>
<dbReference type="GO" id="GO:0004674">
    <property type="term" value="F:protein serine/threonine kinase activity"/>
    <property type="evidence" value="ECO:0007669"/>
    <property type="project" value="UniProtKB-KW"/>
</dbReference>
<dbReference type="InterPro" id="IPR013210">
    <property type="entry name" value="LRR_N_plant-typ"/>
</dbReference>
<accession>A0A8T2UT59</accession>
<dbReference type="InterPro" id="IPR001611">
    <property type="entry name" value="Leu-rich_rpt"/>
</dbReference>
<dbReference type="EMBL" id="CM035410">
    <property type="protein sequence ID" value="KAH7437076.1"/>
    <property type="molecule type" value="Genomic_DNA"/>
</dbReference>
<keyword evidence="9" id="KW-0677">Repeat</keyword>
<dbReference type="OrthoDB" id="4062651at2759"/>
<keyword evidence="8 19" id="KW-0732">Signal</keyword>
<dbReference type="FunFam" id="3.80.10.10:FF:000041">
    <property type="entry name" value="LRR receptor-like serine/threonine-protein kinase ERECTA"/>
    <property type="match status" value="1"/>
</dbReference>
<keyword evidence="16" id="KW-0325">Glycoprotein</keyword>
<dbReference type="FunFam" id="3.80.10.10:FF:000129">
    <property type="entry name" value="Leucine-rich repeat receptor-like kinase"/>
    <property type="match status" value="1"/>
</dbReference>
<evidence type="ECO:0000256" key="14">
    <source>
        <dbReference type="ARBA" id="ARBA00023136"/>
    </source>
</evidence>
<evidence type="ECO:0000313" key="21">
    <source>
        <dbReference type="EMBL" id="KAH7437076.1"/>
    </source>
</evidence>
<dbReference type="EC" id="2.7.11.1" evidence="3"/>
<evidence type="ECO:0000256" key="18">
    <source>
        <dbReference type="SAM" id="Phobius"/>
    </source>
</evidence>
<evidence type="ECO:0000313" key="22">
    <source>
        <dbReference type="Proteomes" id="UP000825935"/>
    </source>
</evidence>
<dbReference type="InterPro" id="IPR032675">
    <property type="entry name" value="LRR_dom_sf"/>
</dbReference>
<gene>
    <name evidence="21" type="ORF">KP509_05G055400</name>
</gene>
<evidence type="ECO:0000256" key="13">
    <source>
        <dbReference type="ARBA" id="ARBA00022989"/>
    </source>
</evidence>
<dbReference type="Pfam" id="PF00069">
    <property type="entry name" value="Pkinase"/>
    <property type="match status" value="1"/>
</dbReference>
<dbReference type="Gene3D" id="1.10.510.10">
    <property type="entry name" value="Transferase(Phosphotransferase) domain 1"/>
    <property type="match status" value="1"/>
</dbReference>
<dbReference type="OMA" id="HARRITK"/>
<keyword evidence="12 17" id="KW-0067">ATP-binding</keyword>
<sequence length="975" mass="107503">MFFTCLLPASMDGKEFHHVLEGLFILLILSLATNTCNGLTDEGEVIALKAIHRGIGDVFNRLRNWAGDDPCGLGWTGVFCTSIDGTDHVTELRLFNMNLTGTIDPAVGNLTQLHTLDFMWNSITGPIPPEIGNLNKLFLLLLTGNKLTGQLPLEIGNLSGINRIQIDENNISGPIPSTFQFLKNIQHVRMNNNSLNGSIPPELGSLGKVVHILLDNNKLTGELPAELSNISTLLVLQLDNNHFSGSIPSSYSQFTQLRKLQSHARRITKYACDTFSCRSLRNCNLTGAIPDLSAMSVLRYVDLSSNRLSGQLPSDISQNMIAIELSYNQLDGGIPDALYRLRDLQLLSLRNNLLDGSFNASILEHNEFVDSSSVLILDVQENNITAFESGALLSLPNVTLSLFGNPVCNDTSVGQRHCTEYSGSILNISVPSAATSTGARCSSELTCNPTQNSELVYGLYLRNGQCHCAYPLHIGYRLKSPAFAIFPPYRDGFQEYLSGWLNFSGYQVNVSSFYWEPGPRLVMDLKVFPSSNTTQFTDAEVNNLYTTFTTWYVPDNITFGPYDTLFFNRGFPYNGTQSVETSKGLGGGASAGIIIGAVTFTAIVMVLFMILMTKRQRRYGKVRKRRERIKVAGAKSFTYEDMSKATNNFDSSTEVGEGGYGKVFKGTLTDGMIVAIKRAQEGSLQGTIEFYNEIELLSRIHHRNLVSLIGFCDDEDEQMLVYEFMENGSLNDHLMSSSKQALDFMTRIQIALGSSRGILYLHTEANPPIYHRDIKANNILLDSKMRPKVADFGLSKLAPVVELEGDRAVGVSTVVKGTPGYLDPEYFLTSKLTDKSDVYSFGVVLLQFITGKQAITNGKNLVREVNFAYEAGMLLSVIDPRMGPYPVDCIEPFIRLAKSCCDDDSDSRPSMAEVVRELEAIWGLIPGKESMVSGEKSTKDPRMKHSMSDFYNNPVSSDISGIGLMSGTIPTISPR</sequence>
<dbReference type="PROSITE" id="PS00107">
    <property type="entry name" value="PROTEIN_KINASE_ATP"/>
    <property type="match status" value="1"/>
</dbReference>
<evidence type="ECO:0000256" key="5">
    <source>
        <dbReference type="ARBA" id="ARBA00022614"/>
    </source>
</evidence>
<dbReference type="SMART" id="SM00220">
    <property type="entry name" value="S_TKc"/>
    <property type="match status" value="1"/>
</dbReference>
<organism evidence="21 22">
    <name type="scientific">Ceratopteris richardii</name>
    <name type="common">Triangle waterfern</name>
    <dbReference type="NCBI Taxonomy" id="49495"/>
    <lineage>
        <taxon>Eukaryota</taxon>
        <taxon>Viridiplantae</taxon>
        <taxon>Streptophyta</taxon>
        <taxon>Embryophyta</taxon>
        <taxon>Tracheophyta</taxon>
        <taxon>Polypodiopsida</taxon>
        <taxon>Polypodiidae</taxon>
        <taxon>Polypodiales</taxon>
        <taxon>Pteridineae</taxon>
        <taxon>Pteridaceae</taxon>
        <taxon>Parkerioideae</taxon>
        <taxon>Ceratopteris</taxon>
    </lineage>
</organism>
<keyword evidence="10 17" id="KW-0547">Nucleotide-binding</keyword>
<evidence type="ECO:0000256" key="17">
    <source>
        <dbReference type="PROSITE-ProRule" id="PRU10141"/>
    </source>
</evidence>
<evidence type="ECO:0000256" key="16">
    <source>
        <dbReference type="ARBA" id="ARBA00023180"/>
    </source>
</evidence>
<evidence type="ECO:0000256" key="19">
    <source>
        <dbReference type="SAM" id="SignalP"/>
    </source>
</evidence>
<dbReference type="PROSITE" id="PS00108">
    <property type="entry name" value="PROTEIN_KINASE_ST"/>
    <property type="match status" value="1"/>
</dbReference>
<evidence type="ECO:0000256" key="10">
    <source>
        <dbReference type="ARBA" id="ARBA00022741"/>
    </source>
</evidence>
<evidence type="ECO:0000256" key="15">
    <source>
        <dbReference type="ARBA" id="ARBA00023170"/>
    </source>
</evidence>
<evidence type="ECO:0000256" key="6">
    <source>
        <dbReference type="ARBA" id="ARBA00022679"/>
    </source>
</evidence>
<dbReference type="GO" id="GO:0016020">
    <property type="term" value="C:membrane"/>
    <property type="evidence" value="ECO:0007669"/>
    <property type="project" value="UniProtKB-SubCell"/>
</dbReference>
<feature type="signal peptide" evidence="19">
    <location>
        <begin position="1"/>
        <end position="38"/>
    </location>
</feature>
<proteinExistence type="inferred from homology"/>
<comment type="similarity">
    <text evidence="2">Belongs to the protein kinase superfamily. Ser/Thr protein kinase family.</text>
</comment>
<evidence type="ECO:0000259" key="20">
    <source>
        <dbReference type="PROSITE" id="PS50011"/>
    </source>
</evidence>
<dbReference type="Gene3D" id="3.30.200.20">
    <property type="entry name" value="Phosphorylase Kinase, domain 1"/>
    <property type="match status" value="1"/>
</dbReference>
<evidence type="ECO:0000256" key="4">
    <source>
        <dbReference type="ARBA" id="ARBA00022527"/>
    </source>
</evidence>
<keyword evidence="13 18" id="KW-1133">Transmembrane helix</keyword>
<feature type="transmembrane region" description="Helical" evidence="18">
    <location>
        <begin position="591"/>
        <end position="611"/>
    </location>
</feature>
<keyword evidence="6" id="KW-0808">Transferase</keyword>
<dbReference type="InterPro" id="IPR000719">
    <property type="entry name" value="Prot_kinase_dom"/>
</dbReference>
<keyword evidence="5" id="KW-0433">Leucine-rich repeat</keyword>
<feature type="binding site" evidence="17">
    <location>
        <position position="677"/>
    </location>
    <ligand>
        <name>ATP</name>
        <dbReference type="ChEBI" id="CHEBI:30616"/>
    </ligand>
</feature>
<keyword evidence="7 18" id="KW-0812">Transmembrane</keyword>
<name>A0A8T2UT59_CERRI</name>
<dbReference type="PANTHER" id="PTHR45974">
    <property type="entry name" value="RECEPTOR-LIKE PROTEIN 55"/>
    <property type="match status" value="1"/>
</dbReference>
<dbReference type="SUPFAM" id="SSF52058">
    <property type="entry name" value="L domain-like"/>
    <property type="match status" value="1"/>
</dbReference>
<reference evidence="21" key="1">
    <citation type="submission" date="2021-08" db="EMBL/GenBank/DDBJ databases">
        <title>WGS assembly of Ceratopteris richardii.</title>
        <authorList>
            <person name="Marchant D.B."/>
            <person name="Chen G."/>
            <person name="Jenkins J."/>
            <person name="Shu S."/>
            <person name="Leebens-Mack J."/>
            <person name="Grimwood J."/>
            <person name="Schmutz J."/>
            <person name="Soltis P."/>
            <person name="Soltis D."/>
            <person name="Chen Z.-H."/>
        </authorList>
    </citation>
    <scope>NUCLEOTIDE SEQUENCE</scope>
    <source>
        <strain evidence="21">Whitten #5841</strain>
        <tissue evidence="21">Leaf</tissue>
    </source>
</reference>
<keyword evidence="15" id="KW-0675">Receptor</keyword>
<evidence type="ECO:0000256" key="3">
    <source>
        <dbReference type="ARBA" id="ARBA00012513"/>
    </source>
</evidence>
<dbReference type="Pfam" id="PF00560">
    <property type="entry name" value="LRR_1"/>
    <property type="match status" value="3"/>
</dbReference>
<evidence type="ECO:0000256" key="7">
    <source>
        <dbReference type="ARBA" id="ARBA00022692"/>
    </source>
</evidence>
<dbReference type="GO" id="GO:0005524">
    <property type="term" value="F:ATP binding"/>
    <property type="evidence" value="ECO:0007669"/>
    <property type="project" value="UniProtKB-UniRule"/>
</dbReference>
<dbReference type="Proteomes" id="UP000825935">
    <property type="component" value="Chromosome 5"/>
</dbReference>
<feature type="domain" description="Protein kinase" evidence="20">
    <location>
        <begin position="649"/>
        <end position="921"/>
    </location>
</feature>
<comment type="subcellular location">
    <subcellularLocation>
        <location evidence="1">Membrane</location>
        <topology evidence="1">Single-pass type I membrane protein</topology>
    </subcellularLocation>
</comment>
<dbReference type="FunFam" id="1.10.510.10:FF:000453">
    <property type="entry name" value="LRR receptor-like serine/threonine-protein kinase HSL2"/>
    <property type="match status" value="1"/>
</dbReference>
<evidence type="ECO:0000256" key="8">
    <source>
        <dbReference type="ARBA" id="ARBA00022729"/>
    </source>
</evidence>
<dbReference type="Gene3D" id="3.80.10.10">
    <property type="entry name" value="Ribonuclease Inhibitor"/>
    <property type="match status" value="3"/>
</dbReference>
<comment type="caution">
    <text evidence="21">The sequence shown here is derived from an EMBL/GenBank/DDBJ whole genome shotgun (WGS) entry which is preliminary data.</text>
</comment>
<feature type="chain" id="PRO_5035821633" description="non-specific serine/threonine protein kinase" evidence="19">
    <location>
        <begin position="39"/>
        <end position="975"/>
    </location>
</feature>
<dbReference type="SUPFAM" id="SSF56112">
    <property type="entry name" value="Protein kinase-like (PK-like)"/>
    <property type="match status" value="1"/>
</dbReference>
<evidence type="ECO:0000256" key="12">
    <source>
        <dbReference type="ARBA" id="ARBA00022840"/>
    </source>
</evidence>
<evidence type="ECO:0000256" key="9">
    <source>
        <dbReference type="ARBA" id="ARBA00022737"/>
    </source>
</evidence>
<dbReference type="PANTHER" id="PTHR45974:SF134">
    <property type="entry name" value="OS01G0960400 PROTEIN"/>
    <property type="match status" value="1"/>
</dbReference>
<keyword evidence="11" id="KW-0418">Kinase</keyword>
<dbReference type="InterPro" id="IPR017441">
    <property type="entry name" value="Protein_kinase_ATP_BS"/>
</dbReference>
<keyword evidence="22" id="KW-1185">Reference proteome</keyword>
<evidence type="ECO:0000256" key="2">
    <source>
        <dbReference type="ARBA" id="ARBA00008684"/>
    </source>
</evidence>